<feature type="transmembrane region" description="Helical" evidence="1">
    <location>
        <begin position="6"/>
        <end position="26"/>
    </location>
</feature>
<proteinExistence type="predicted"/>
<evidence type="ECO:0000313" key="3">
    <source>
        <dbReference type="Proteomes" id="UP000190150"/>
    </source>
</evidence>
<keyword evidence="1" id="KW-0812">Transmembrane</keyword>
<keyword evidence="1" id="KW-0472">Membrane</keyword>
<sequence>MIKVVVAEYWIPIQTIWLVIMIIPVVRKIFLMILPVMISCQEGDTFDLSKIDDKTEVSTTLDNLNISNAQTQNGYWEIVNKGAKVEAKLQDNGSISTIYSLKGEQEEKLFAFADFDIEKNTGGKIVENSNKIVFVNIALEKAETFKVLNKLKEILGDPDQIINDSVFYNAADNKVKLILKHVEQKDVKKQKDEFEDEYLVYPLHFVWNINGYIYKYTLFINETAFGNDLVILSNKAFNEKLIFGYHNPKEDPIFKKYYYE</sequence>
<dbReference type="AlphaFoldDB" id="A0A1T5F682"/>
<reference evidence="3" key="1">
    <citation type="submission" date="2017-02" db="EMBL/GenBank/DDBJ databases">
        <authorList>
            <person name="Varghese N."/>
            <person name="Submissions S."/>
        </authorList>
    </citation>
    <scope>NUCLEOTIDE SEQUENCE [LARGE SCALE GENOMIC DNA]</scope>
    <source>
        <strain evidence="3">DSM 24091</strain>
    </source>
</reference>
<dbReference type="Proteomes" id="UP000190150">
    <property type="component" value="Unassembled WGS sequence"/>
</dbReference>
<protein>
    <submittedName>
        <fullName evidence="2">Uncharacterized protein</fullName>
    </submittedName>
</protein>
<keyword evidence="3" id="KW-1185">Reference proteome</keyword>
<accession>A0A1T5F682</accession>
<name>A0A1T5F682_9SPHI</name>
<dbReference type="STRING" id="1513896.SAMN05660841_03069"/>
<dbReference type="OrthoDB" id="791091at2"/>
<dbReference type="EMBL" id="FUZF01000014">
    <property type="protein sequence ID" value="SKB91639.1"/>
    <property type="molecule type" value="Genomic_DNA"/>
</dbReference>
<evidence type="ECO:0000256" key="1">
    <source>
        <dbReference type="SAM" id="Phobius"/>
    </source>
</evidence>
<organism evidence="2 3">
    <name type="scientific">Sphingobacterium nematocida</name>
    <dbReference type="NCBI Taxonomy" id="1513896"/>
    <lineage>
        <taxon>Bacteria</taxon>
        <taxon>Pseudomonadati</taxon>
        <taxon>Bacteroidota</taxon>
        <taxon>Sphingobacteriia</taxon>
        <taxon>Sphingobacteriales</taxon>
        <taxon>Sphingobacteriaceae</taxon>
        <taxon>Sphingobacterium</taxon>
    </lineage>
</organism>
<evidence type="ECO:0000313" key="2">
    <source>
        <dbReference type="EMBL" id="SKB91639.1"/>
    </source>
</evidence>
<gene>
    <name evidence="2" type="ORF">SAMN05660841_03069</name>
</gene>
<keyword evidence="1" id="KW-1133">Transmembrane helix</keyword>